<organism evidence="2 3">
    <name type="scientific">Polarella glacialis</name>
    <name type="common">Dinoflagellate</name>
    <dbReference type="NCBI Taxonomy" id="89957"/>
    <lineage>
        <taxon>Eukaryota</taxon>
        <taxon>Sar</taxon>
        <taxon>Alveolata</taxon>
        <taxon>Dinophyceae</taxon>
        <taxon>Suessiales</taxon>
        <taxon>Suessiaceae</taxon>
        <taxon>Polarella</taxon>
    </lineage>
</organism>
<evidence type="ECO:0000313" key="2">
    <source>
        <dbReference type="EMBL" id="CAE8626419.1"/>
    </source>
</evidence>
<evidence type="ECO:0000313" key="3">
    <source>
        <dbReference type="Proteomes" id="UP000654075"/>
    </source>
</evidence>
<feature type="transmembrane region" description="Helical" evidence="1">
    <location>
        <begin position="126"/>
        <end position="152"/>
    </location>
</feature>
<protein>
    <submittedName>
        <fullName evidence="2">Uncharacterized protein</fullName>
    </submittedName>
</protein>
<dbReference type="OMA" id="WWISTKL"/>
<keyword evidence="1" id="KW-1133">Transmembrane helix</keyword>
<dbReference type="EMBL" id="CAJNNV010028970">
    <property type="protein sequence ID" value="CAE8626419.1"/>
    <property type="molecule type" value="Genomic_DNA"/>
</dbReference>
<sequence>MFRADVQGGSSAMPTSGGTAFTAGVGGQGGMGQVYDMGQGLVGGQAVAGIQKQMKWKLFFFAGAMITFATGFISVLYWMIHFTWAPATFMSEIFLLIFGMLMIVLDFPIPHPNMTLVAVRDHCYKFLLFMTRFMGRGMWYLFLATMVFSALWDTNIDWFWGAAFSSYLVVLGTAALVQGWWISTKLETVRRMIIDTRRPPTDWIAPGQPGLNKEQFKAVIAKTSGDPEMFSLDELDYVMNALSFTPSNDGIVSLEEFAYWLQPGPMLMV</sequence>
<evidence type="ECO:0000256" key="1">
    <source>
        <dbReference type="SAM" id="Phobius"/>
    </source>
</evidence>
<reference evidence="2" key="1">
    <citation type="submission" date="2021-02" db="EMBL/GenBank/DDBJ databases">
        <authorList>
            <person name="Dougan E. K."/>
            <person name="Rhodes N."/>
            <person name="Thang M."/>
            <person name="Chan C."/>
        </authorList>
    </citation>
    <scope>NUCLEOTIDE SEQUENCE</scope>
</reference>
<feature type="transmembrane region" description="Helical" evidence="1">
    <location>
        <begin position="158"/>
        <end position="182"/>
    </location>
</feature>
<dbReference type="Proteomes" id="UP000654075">
    <property type="component" value="Unassembled WGS sequence"/>
</dbReference>
<keyword evidence="3" id="KW-1185">Reference proteome</keyword>
<feature type="transmembrane region" description="Helical" evidence="1">
    <location>
        <begin position="58"/>
        <end position="80"/>
    </location>
</feature>
<name>A0A813GJ39_POLGL</name>
<dbReference type="OrthoDB" id="423534at2759"/>
<accession>A0A813GJ39</accession>
<keyword evidence="1" id="KW-0812">Transmembrane</keyword>
<comment type="caution">
    <text evidence="2">The sequence shown here is derived from an EMBL/GenBank/DDBJ whole genome shotgun (WGS) entry which is preliminary data.</text>
</comment>
<gene>
    <name evidence="2" type="ORF">PGLA1383_LOCUS43351</name>
</gene>
<dbReference type="AlphaFoldDB" id="A0A813GJ39"/>
<proteinExistence type="predicted"/>
<keyword evidence="1" id="KW-0472">Membrane</keyword>